<sequence length="91" mass="10182">MVDSGQGTGLVLCEEATQCKYKTRQRKHTDTHHRSLQPAPAGLVPAYWSARSQMDRLLLPAGRATGTPAERQACTEEQVARHIWPLLKFLL</sequence>
<reference evidence="1 2" key="1">
    <citation type="journal article" date="2016" name="Nat. Commun.">
        <title>Extremotolerant tardigrade genome and improved radiotolerance of human cultured cells by tardigrade-unique protein.</title>
        <authorList>
            <person name="Hashimoto T."/>
            <person name="Horikawa D.D."/>
            <person name="Saito Y."/>
            <person name="Kuwahara H."/>
            <person name="Kozuka-Hata H."/>
            <person name="Shin-I T."/>
            <person name="Minakuchi Y."/>
            <person name="Ohishi K."/>
            <person name="Motoyama A."/>
            <person name="Aizu T."/>
            <person name="Enomoto A."/>
            <person name="Kondo K."/>
            <person name="Tanaka S."/>
            <person name="Hara Y."/>
            <person name="Koshikawa S."/>
            <person name="Sagara H."/>
            <person name="Miura T."/>
            <person name="Yokobori S."/>
            <person name="Miyagawa K."/>
            <person name="Suzuki Y."/>
            <person name="Kubo T."/>
            <person name="Oyama M."/>
            <person name="Kohara Y."/>
            <person name="Fujiyama A."/>
            <person name="Arakawa K."/>
            <person name="Katayama T."/>
            <person name="Toyoda A."/>
            <person name="Kunieda T."/>
        </authorList>
    </citation>
    <scope>NUCLEOTIDE SEQUENCE [LARGE SCALE GENOMIC DNA]</scope>
    <source>
        <strain evidence="1 2">YOKOZUNA-1</strain>
    </source>
</reference>
<dbReference type="AlphaFoldDB" id="A0A1D1W124"/>
<dbReference type="Proteomes" id="UP000186922">
    <property type="component" value="Unassembled WGS sequence"/>
</dbReference>
<evidence type="ECO:0000313" key="1">
    <source>
        <dbReference type="EMBL" id="GAV06373.1"/>
    </source>
</evidence>
<gene>
    <name evidence="1" type="primary">RvY_16382-1</name>
    <name evidence="1" type="synonym">RvY_16382.1</name>
    <name evidence="1" type="ORF">RvY_16382</name>
</gene>
<organism evidence="1 2">
    <name type="scientific">Ramazzottius varieornatus</name>
    <name type="common">Water bear</name>
    <name type="synonym">Tardigrade</name>
    <dbReference type="NCBI Taxonomy" id="947166"/>
    <lineage>
        <taxon>Eukaryota</taxon>
        <taxon>Metazoa</taxon>
        <taxon>Ecdysozoa</taxon>
        <taxon>Tardigrada</taxon>
        <taxon>Eutardigrada</taxon>
        <taxon>Parachela</taxon>
        <taxon>Hypsibioidea</taxon>
        <taxon>Ramazzottiidae</taxon>
        <taxon>Ramazzottius</taxon>
    </lineage>
</organism>
<comment type="caution">
    <text evidence="1">The sequence shown here is derived from an EMBL/GenBank/DDBJ whole genome shotgun (WGS) entry which is preliminary data.</text>
</comment>
<evidence type="ECO:0000313" key="2">
    <source>
        <dbReference type="Proteomes" id="UP000186922"/>
    </source>
</evidence>
<keyword evidence="2" id="KW-1185">Reference proteome</keyword>
<dbReference type="EMBL" id="BDGG01000013">
    <property type="protein sequence ID" value="GAV06373.1"/>
    <property type="molecule type" value="Genomic_DNA"/>
</dbReference>
<proteinExistence type="predicted"/>
<accession>A0A1D1W124</accession>
<protein>
    <submittedName>
        <fullName evidence="1">Uncharacterized protein</fullName>
    </submittedName>
</protein>
<name>A0A1D1W124_RAMVA</name>